<accession>A0A7J0FZ61</accession>
<protein>
    <submittedName>
        <fullName evidence="2">Amidase family protein</fullName>
    </submittedName>
</protein>
<gene>
    <name evidence="2" type="ORF">Acr_16g0005970</name>
</gene>
<evidence type="ECO:0000313" key="2">
    <source>
        <dbReference type="EMBL" id="GFZ03973.1"/>
    </source>
</evidence>
<dbReference type="AlphaFoldDB" id="A0A7J0FZ61"/>
<evidence type="ECO:0000259" key="1">
    <source>
        <dbReference type="Pfam" id="PF01425"/>
    </source>
</evidence>
<dbReference type="InterPro" id="IPR023631">
    <property type="entry name" value="Amidase_dom"/>
</dbReference>
<dbReference type="SUPFAM" id="SSF75304">
    <property type="entry name" value="Amidase signature (AS) enzymes"/>
    <property type="match status" value="1"/>
</dbReference>
<dbReference type="PANTHER" id="PTHR11895">
    <property type="entry name" value="TRANSAMIDASE"/>
    <property type="match status" value="1"/>
</dbReference>
<dbReference type="InterPro" id="IPR000120">
    <property type="entry name" value="Amidase"/>
</dbReference>
<keyword evidence="3" id="KW-1185">Reference proteome</keyword>
<feature type="domain" description="Amidase" evidence="1">
    <location>
        <begin position="116"/>
        <end position="214"/>
    </location>
</feature>
<dbReference type="Gene3D" id="3.90.1300.10">
    <property type="entry name" value="Amidase signature (AS) domain"/>
    <property type="match status" value="1"/>
</dbReference>
<dbReference type="Proteomes" id="UP000585474">
    <property type="component" value="Unassembled WGS sequence"/>
</dbReference>
<dbReference type="OrthoDB" id="1716669at2759"/>
<dbReference type="InterPro" id="IPR036928">
    <property type="entry name" value="AS_sf"/>
</dbReference>
<reference evidence="2 3" key="1">
    <citation type="submission" date="2019-07" db="EMBL/GenBank/DDBJ databases">
        <title>De Novo Assembly of kiwifruit Actinidia rufa.</title>
        <authorList>
            <person name="Sugita-Konishi S."/>
            <person name="Sato K."/>
            <person name="Mori E."/>
            <person name="Abe Y."/>
            <person name="Kisaki G."/>
            <person name="Hamano K."/>
            <person name="Suezawa K."/>
            <person name="Otani M."/>
            <person name="Fukuda T."/>
            <person name="Manabe T."/>
            <person name="Gomi K."/>
            <person name="Tabuchi M."/>
            <person name="Akimitsu K."/>
            <person name="Kataoka I."/>
        </authorList>
    </citation>
    <scope>NUCLEOTIDE SEQUENCE [LARGE SCALE GENOMIC DNA]</scope>
    <source>
        <strain evidence="3">cv. Fuchu</strain>
    </source>
</reference>
<dbReference type="EMBL" id="BJWL01000016">
    <property type="protein sequence ID" value="GFZ03973.1"/>
    <property type="molecule type" value="Genomic_DNA"/>
</dbReference>
<name>A0A7J0FZ61_9ERIC</name>
<evidence type="ECO:0000313" key="3">
    <source>
        <dbReference type="Proteomes" id="UP000585474"/>
    </source>
</evidence>
<comment type="caution">
    <text evidence="2">The sequence shown here is derived from an EMBL/GenBank/DDBJ whole genome shotgun (WGS) entry which is preliminary data.</text>
</comment>
<organism evidence="2 3">
    <name type="scientific">Actinidia rufa</name>
    <dbReference type="NCBI Taxonomy" id="165716"/>
    <lineage>
        <taxon>Eukaryota</taxon>
        <taxon>Viridiplantae</taxon>
        <taxon>Streptophyta</taxon>
        <taxon>Embryophyta</taxon>
        <taxon>Tracheophyta</taxon>
        <taxon>Spermatophyta</taxon>
        <taxon>Magnoliopsida</taxon>
        <taxon>eudicotyledons</taxon>
        <taxon>Gunneridae</taxon>
        <taxon>Pentapetalae</taxon>
        <taxon>asterids</taxon>
        <taxon>Ericales</taxon>
        <taxon>Actinidiaceae</taxon>
        <taxon>Actinidia</taxon>
    </lineage>
</organism>
<dbReference type="PANTHER" id="PTHR11895:SF73">
    <property type="entry name" value="AMIDASE FAMILY PROTEIN"/>
    <property type="match status" value="1"/>
</dbReference>
<dbReference type="GO" id="GO:0050567">
    <property type="term" value="F:glutaminyl-tRNA synthase (glutamine-hydrolyzing) activity"/>
    <property type="evidence" value="ECO:0007669"/>
    <property type="project" value="TreeGrafter"/>
</dbReference>
<sequence>MFRVHSQTFLCSEKFESKNSTECSKRSNCAALLKLTFKLLDASFFNGTTMLEIEKSVEEFNMPIIRANQKIVASSNPICITGPLHRIPYGLKDVIAVPHYKTTWGSRTFKDQDKVWNIEEYSTGSSAGPAAYTSADMVPFAIGSETAGSITFPAARCSVTALRPTFGTVSQTGVMSISESMDKLGQFCTSAADCTVVLDAIKGKDPDSLSSRNISLGDPFSVNITKLNCWVS</sequence>
<proteinExistence type="predicted"/>
<dbReference type="Pfam" id="PF01425">
    <property type="entry name" value="Amidase"/>
    <property type="match status" value="1"/>
</dbReference>